<name>A0A1M6VML7_9BRAD</name>
<proteinExistence type="predicted"/>
<sequence>MSSQEELTFVVGRWLWPFMVVLYVGRRLGFWPIPSREQRSTALKQ</sequence>
<evidence type="ECO:0000313" key="2">
    <source>
        <dbReference type="Proteomes" id="UP000183208"/>
    </source>
</evidence>
<dbReference type="EMBL" id="FNTI01000001">
    <property type="protein sequence ID" value="SEC67264.1"/>
    <property type="molecule type" value="Genomic_DNA"/>
</dbReference>
<accession>A0A1M6VML7</accession>
<reference evidence="1 2" key="1">
    <citation type="submission" date="2016-10" db="EMBL/GenBank/DDBJ databases">
        <authorList>
            <person name="de Groot N.N."/>
        </authorList>
    </citation>
    <scope>NUCLEOTIDE SEQUENCE [LARGE SCALE GENOMIC DNA]</scope>
    <source>
        <strain evidence="1 2">GAS522</strain>
    </source>
</reference>
<organism evidence="1 2">
    <name type="scientific">Bradyrhizobium lablabi</name>
    <dbReference type="NCBI Taxonomy" id="722472"/>
    <lineage>
        <taxon>Bacteria</taxon>
        <taxon>Pseudomonadati</taxon>
        <taxon>Pseudomonadota</taxon>
        <taxon>Alphaproteobacteria</taxon>
        <taxon>Hyphomicrobiales</taxon>
        <taxon>Nitrobacteraceae</taxon>
        <taxon>Bradyrhizobium</taxon>
    </lineage>
</organism>
<gene>
    <name evidence="1" type="ORF">SAMN05444171_1997</name>
</gene>
<protein>
    <submittedName>
        <fullName evidence="1">Uncharacterized protein</fullName>
    </submittedName>
</protein>
<dbReference type="Proteomes" id="UP000183208">
    <property type="component" value="Unassembled WGS sequence"/>
</dbReference>
<evidence type="ECO:0000313" key="1">
    <source>
        <dbReference type="EMBL" id="SEC67264.1"/>
    </source>
</evidence>
<dbReference type="AlphaFoldDB" id="A0A1M6VML7"/>